<keyword evidence="3 7" id="KW-0694">RNA-binding</keyword>
<dbReference type="NCBIfam" id="TIGR01021">
    <property type="entry name" value="rpsE_bact"/>
    <property type="match status" value="1"/>
</dbReference>
<evidence type="ECO:0000256" key="2">
    <source>
        <dbReference type="ARBA" id="ARBA00022730"/>
    </source>
</evidence>
<dbReference type="GO" id="GO:0005737">
    <property type="term" value="C:cytoplasm"/>
    <property type="evidence" value="ECO:0007669"/>
    <property type="project" value="UniProtKB-ARBA"/>
</dbReference>
<evidence type="ECO:0000256" key="7">
    <source>
        <dbReference type="HAMAP-Rule" id="MF_01307"/>
    </source>
</evidence>
<keyword evidence="2 7" id="KW-0699">rRNA-binding</keyword>
<evidence type="ECO:0000313" key="11">
    <source>
        <dbReference type="Proteomes" id="UP000231542"/>
    </source>
</evidence>
<comment type="caution">
    <text evidence="10">The sequence shown here is derived from an EMBL/GenBank/DDBJ whole genome shotgun (WGS) entry which is preliminary data.</text>
</comment>
<dbReference type="InterPro" id="IPR005324">
    <property type="entry name" value="Ribosomal_uS5_C"/>
</dbReference>
<dbReference type="SUPFAM" id="SSF54211">
    <property type="entry name" value="Ribosomal protein S5 domain 2-like"/>
    <property type="match status" value="1"/>
</dbReference>
<dbReference type="InterPro" id="IPR000851">
    <property type="entry name" value="Ribosomal_uS5"/>
</dbReference>
<dbReference type="Proteomes" id="UP000231542">
    <property type="component" value="Unassembled WGS sequence"/>
</dbReference>
<reference evidence="10 11" key="1">
    <citation type="submission" date="2017-09" db="EMBL/GenBank/DDBJ databases">
        <title>Depth-based differentiation of microbial function through sediment-hosted aquifers and enrichment of novel symbionts in the deep terrestrial subsurface.</title>
        <authorList>
            <person name="Probst A.J."/>
            <person name="Ladd B."/>
            <person name="Jarett J.K."/>
            <person name="Geller-Mcgrath D.E."/>
            <person name="Sieber C.M."/>
            <person name="Emerson J.B."/>
            <person name="Anantharaman K."/>
            <person name="Thomas B.C."/>
            <person name="Malmstrom R."/>
            <person name="Stieglmeier M."/>
            <person name="Klingl A."/>
            <person name="Woyke T."/>
            <person name="Ryan C.M."/>
            <person name="Banfield J.F."/>
        </authorList>
    </citation>
    <scope>NUCLEOTIDE SEQUENCE [LARGE SCALE GENOMIC DNA]</scope>
    <source>
        <strain evidence="10">CG08_land_8_20_14_0_20_40_16</strain>
    </source>
</reference>
<evidence type="ECO:0000256" key="1">
    <source>
        <dbReference type="ARBA" id="ARBA00008945"/>
    </source>
</evidence>
<comment type="function">
    <text evidence="7">Located at the back of the 30S subunit body where it stabilizes the conformation of the head with respect to the body.</text>
</comment>
<dbReference type="PROSITE" id="PS00585">
    <property type="entry name" value="RIBOSOMAL_S5"/>
    <property type="match status" value="1"/>
</dbReference>
<dbReference type="InterPro" id="IPR014721">
    <property type="entry name" value="Ribsml_uS5_D2-typ_fold_subgr"/>
</dbReference>
<dbReference type="FunFam" id="3.30.230.10:FF:000002">
    <property type="entry name" value="30S ribosomal protein S5"/>
    <property type="match status" value="1"/>
</dbReference>
<evidence type="ECO:0000256" key="5">
    <source>
        <dbReference type="ARBA" id="ARBA00023274"/>
    </source>
</evidence>
<dbReference type="PROSITE" id="PS50881">
    <property type="entry name" value="S5_DSRBD"/>
    <property type="match status" value="1"/>
</dbReference>
<dbReference type="InterPro" id="IPR020568">
    <property type="entry name" value="Ribosomal_Su5_D2-typ_SF"/>
</dbReference>
<comment type="function">
    <text evidence="7">With S4 and S12 plays an important role in translational accuracy.</text>
</comment>
<dbReference type="GO" id="GO:0015935">
    <property type="term" value="C:small ribosomal subunit"/>
    <property type="evidence" value="ECO:0007669"/>
    <property type="project" value="InterPro"/>
</dbReference>
<evidence type="ECO:0000256" key="6">
    <source>
        <dbReference type="ARBA" id="ARBA00035255"/>
    </source>
</evidence>
<evidence type="ECO:0000256" key="8">
    <source>
        <dbReference type="RuleBase" id="RU003823"/>
    </source>
</evidence>
<comment type="subunit">
    <text evidence="7">Part of the 30S ribosomal subunit. Contacts proteins S4 and S8.</text>
</comment>
<dbReference type="InterPro" id="IPR018192">
    <property type="entry name" value="Ribosomal_uS5_N_CS"/>
</dbReference>
<dbReference type="PANTHER" id="PTHR48432">
    <property type="entry name" value="S5 DRBM DOMAIN-CONTAINING PROTEIN"/>
    <property type="match status" value="1"/>
</dbReference>
<evidence type="ECO:0000313" key="10">
    <source>
        <dbReference type="EMBL" id="PIS42310.1"/>
    </source>
</evidence>
<keyword evidence="5 7" id="KW-0687">Ribonucleoprotein</keyword>
<feature type="domain" description="S5 DRBM" evidence="9">
    <location>
        <begin position="9"/>
        <end position="72"/>
    </location>
</feature>
<comment type="similarity">
    <text evidence="1 7 8">Belongs to the universal ribosomal protein uS5 family.</text>
</comment>
<dbReference type="SUPFAM" id="SSF54768">
    <property type="entry name" value="dsRNA-binding domain-like"/>
    <property type="match status" value="1"/>
</dbReference>
<dbReference type="Gene3D" id="3.30.160.20">
    <property type="match status" value="1"/>
</dbReference>
<evidence type="ECO:0000256" key="4">
    <source>
        <dbReference type="ARBA" id="ARBA00022980"/>
    </source>
</evidence>
<organism evidence="10 11">
    <name type="scientific">Candidatus Kerfeldbacteria bacterium CG08_land_8_20_14_0_20_40_16</name>
    <dbReference type="NCBI Taxonomy" id="2014244"/>
    <lineage>
        <taxon>Bacteria</taxon>
        <taxon>Candidatus Kerfeldiibacteriota</taxon>
    </lineage>
</organism>
<comment type="domain">
    <text evidence="7">The N-terminal domain interacts with the head of the 30S subunit; the C-terminal domain interacts with the body and contacts protein S4. The interaction surface between S4 and S5 is involved in control of translational fidelity.</text>
</comment>
<dbReference type="GO" id="GO:0006412">
    <property type="term" value="P:translation"/>
    <property type="evidence" value="ECO:0007669"/>
    <property type="project" value="UniProtKB-UniRule"/>
</dbReference>
<dbReference type="Gene3D" id="3.30.230.10">
    <property type="match status" value="1"/>
</dbReference>
<dbReference type="PANTHER" id="PTHR48432:SF1">
    <property type="entry name" value="S5 DRBM DOMAIN-CONTAINING PROTEIN"/>
    <property type="match status" value="1"/>
</dbReference>
<evidence type="ECO:0000256" key="3">
    <source>
        <dbReference type="ARBA" id="ARBA00022884"/>
    </source>
</evidence>
<dbReference type="EMBL" id="PEXU01000049">
    <property type="protein sequence ID" value="PIS42310.1"/>
    <property type="molecule type" value="Genomic_DNA"/>
</dbReference>
<gene>
    <name evidence="7" type="primary">rpsE</name>
    <name evidence="10" type="ORF">COT24_04310</name>
</gene>
<name>A0A2H0YV15_9BACT</name>
<dbReference type="GO" id="GO:0003735">
    <property type="term" value="F:structural constituent of ribosome"/>
    <property type="evidence" value="ECO:0007669"/>
    <property type="project" value="UniProtKB-UniRule"/>
</dbReference>
<sequence>MRELSKDEFEQKIIEISRVTRVQAGGKRMSFRACVVIGDQKGRVGMGIKKGADVSMAVNKAVTAAKKNLIKVKIINDTIPYIIKEKSGGAKVFLKPAPPGRGIIAGGPVRAVLELAGIKNIVSKMQGSKNKINNVRATIIALTKIRTPEEINKIRQAS</sequence>
<proteinExistence type="inferred from homology"/>
<dbReference type="InterPro" id="IPR013810">
    <property type="entry name" value="Ribosomal_uS5_N"/>
</dbReference>
<dbReference type="GO" id="GO:0019843">
    <property type="term" value="F:rRNA binding"/>
    <property type="evidence" value="ECO:0007669"/>
    <property type="project" value="UniProtKB-UniRule"/>
</dbReference>
<keyword evidence="4 7" id="KW-0689">Ribosomal protein</keyword>
<protein>
    <recommendedName>
        <fullName evidence="6 7">Small ribosomal subunit protein uS5</fullName>
    </recommendedName>
</protein>
<dbReference type="Pfam" id="PF03719">
    <property type="entry name" value="Ribosomal_S5_C"/>
    <property type="match status" value="1"/>
</dbReference>
<dbReference type="InterPro" id="IPR005712">
    <property type="entry name" value="Ribosomal_uS5_bac-type"/>
</dbReference>
<dbReference type="Pfam" id="PF00333">
    <property type="entry name" value="Ribosomal_S5"/>
    <property type="match status" value="1"/>
</dbReference>
<dbReference type="AlphaFoldDB" id="A0A2H0YV15"/>
<accession>A0A2H0YV15</accession>
<dbReference type="HAMAP" id="MF_01307_B">
    <property type="entry name" value="Ribosomal_uS5_B"/>
    <property type="match status" value="1"/>
</dbReference>
<evidence type="ECO:0000259" key="9">
    <source>
        <dbReference type="PROSITE" id="PS50881"/>
    </source>
</evidence>